<feature type="compositionally biased region" description="Basic and acidic residues" evidence="3">
    <location>
        <begin position="79"/>
        <end position="100"/>
    </location>
</feature>
<evidence type="ECO:0000256" key="3">
    <source>
        <dbReference type="SAM" id="MobiDB-lite"/>
    </source>
</evidence>
<dbReference type="InterPro" id="IPR044275">
    <property type="entry name" value="KRP"/>
</dbReference>
<protein>
    <recommendedName>
        <fullName evidence="4">Cyclin-dependent kinase inhibitor domain-containing protein</fullName>
    </recommendedName>
</protein>
<evidence type="ECO:0000256" key="2">
    <source>
        <dbReference type="ARBA" id="ARBA00023013"/>
    </source>
</evidence>
<gene>
    <name evidence="5" type="ORF">Taro_035870</name>
</gene>
<dbReference type="EMBL" id="NMUH01002976">
    <property type="protein sequence ID" value="MQM03097.1"/>
    <property type="molecule type" value="Genomic_DNA"/>
</dbReference>
<evidence type="ECO:0000259" key="4">
    <source>
        <dbReference type="Pfam" id="PF02234"/>
    </source>
</evidence>
<dbReference type="AlphaFoldDB" id="A0A843W6W6"/>
<dbReference type="InterPro" id="IPR003175">
    <property type="entry name" value="CDI_dom"/>
</dbReference>
<dbReference type="GO" id="GO:0004861">
    <property type="term" value="F:cyclin-dependent protein serine/threonine kinase inhibitor activity"/>
    <property type="evidence" value="ECO:0007669"/>
    <property type="project" value="InterPro"/>
</dbReference>
<keyword evidence="6" id="KW-1185">Reference proteome</keyword>
<dbReference type="PANTHER" id="PTHR46776">
    <property type="entry name" value="CYCLIN-DEPENDENT KINASE INHIBITOR 4-RELATED"/>
    <property type="match status" value="1"/>
</dbReference>
<proteinExistence type="inferred from homology"/>
<feature type="region of interest" description="Disordered" evidence="3">
    <location>
        <begin position="168"/>
        <end position="198"/>
    </location>
</feature>
<dbReference type="InterPro" id="IPR044898">
    <property type="entry name" value="CDI_dom_sf"/>
</dbReference>
<evidence type="ECO:0000256" key="1">
    <source>
        <dbReference type="ARBA" id="ARBA00010274"/>
    </source>
</evidence>
<feature type="region of interest" description="Disordered" evidence="3">
    <location>
        <begin position="42"/>
        <end position="138"/>
    </location>
</feature>
<evidence type="ECO:0000313" key="6">
    <source>
        <dbReference type="Proteomes" id="UP000652761"/>
    </source>
</evidence>
<accession>A0A843W6W6</accession>
<comment type="similarity">
    <text evidence="1">Belongs to the CDI family. ICK/KRP subfamily.</text>
</comment>
<feature type="compositionally biased region" description="Low complexity" evidence="3">
    <location>
        <begin position="103"/>
        <end position="115"/>
    </location>
</feature>
<dbReference type="Proteomes" id="UP000652761">
    <property type="component" value="Unassembled WGS sequence"/>
</dbReference>
<comment type="caution">
    <text evidence="5">The sequence shown here is derived from an EMBL/GenBank/DDBJ whole genome shotgun (WGS) entry which is preliminary data.</text>
</comment>
<sequence length="246" mass="26797">MGKFMRKGKLAGEIAVMEFAHQSNSNLGVRTRARTLALQRLERLAPPAPAPSPAVEPGARSYLQLRSRRLEKPLPAASRSRDGNRDGSKSAASEGKDPKPRPATANSGSSSGAKSCSKKGGRAKHELPSSEASLGSKGVQASFGENILELESREDRSVRETTPCSLMRDPEVTVTPGSTTRPRTRTCSNRAQSTRGGKTPTMEEMELFFAGAEQLQQRMFTEKYNFDPVSECPLPGGRYEWIRLDC</sequence>
<dbReference type="PIRSF" id="PIRSF017811">
    <property type="entry name" value="CDK_inhib_pln"/>
    <property type="match status" value="1"/>
</dbReference>
<dbReference type="Gene3D" id="4.10.365.10">
    <property type="entry name" value="p27"/>
    <property type="match status" value="1"/>
</dbReference>
<dbReference type="Pfam" id="PF02234">
    <property type="entry name" value="CDI"/>
    <property type="match status" value="1"/>
</dbReference>
<evidence type="ECO:0000313" key="5">
    <source>
        <dbReference type="EMBL" id="MQM03097.1"/>
    </source>
</evidence>
<keyword evidence="2" id="KW-0649">Protein kinase inhibitor</keyword>
<dbReference type="OrthoDB" id="6373236at2759"/>
<feature type="compositionally biased region" description="Low complexity" evidence="3">
    <location>
        <begin position="172"/>
        <end position="181"/>
    </location>
</feature>
<feature type="compositionally biased region" description="Polar residues" evidence="3">
    <location>
        <begin position="187"/>
        <end position="196"/>
    </location>
</feature>
<dbReference type="GO" id="GO:0051726">
    <property type="term" value="P:regulation of cell cycle"/>
    <property type="evidence" value="ECO:0007669"/>
    <property type="project" value="InterPro"/>
</dbReference>
<name>A0A843W6W6_COLES</name>
<feature type="domain" description="Cyclin-dependent kinase inhibitor" evidence="4">
    <location>
        <begin position="200"/>
        <end position="243"/>
    </location>
</feature>
<dbReference type="GO" id="GO:0005634">
    <property type="term" value="C:nucleus"/>
    <property type="evidence" value="ECO:0007669"/>
    <property type="project" value="InterPro"/>
</dbReference>
<organism evidence="5 6">
    <name type="scientific">Colocasia esculenta</name>
    <name type="common">Wild taro</name>
    <name type="synonym">Arum esculentum</name>
    <dbReference type="NCBI Taxonomy" id="4460"/>
    <lineage>
        <taxon>Eukaryota</taxon>
        <taxon>Viridiplantae</taxon>
        <taxon>Streptophyta</taxon>
        <taxon>Embryophyta</taxon>
        <taxon>Tracheophyta</taxon>
        <taxon>Spermatophyta</taxon>
        <taxon>Magnoliopsida</taxon>
        <taxon>Liliopsida</taxon>
        <taxon>Araceae</taxon>
        <taxon>Aroideae</taxon>
        <taxon>Colocasieae</taxon>
        <taxon>Colocasia</taxon>
    </lineage>
</organism>
<reference evidence="5" key="1">
    <citation type="submission" date="2017-07" db="EMBL/GenBank/DDBJ databases">
        <title>Taro Niue Genome Assembly and Annotation.</title>
        <authorList>
            <person name="Atibalentja N."/>
            <person name="Keating K."/>
            <person name="Fields C.J."/>
        </authorList>
    </citation>
    <scope>NUCLEOTIDE SEQUENCE</scope>
    <source>
        <strain evidence="5">Niue_2</strain>
        <tissue evidence="5">Leaf</tissue>
    </source>
</reference>